<evidence type="ECO:0000256" key="1">
    <source>
        <dbReference type="SAM" id="Coils"/>
    </source>
</evidence>
<evidence type="ECO:0000313" key="3">
    <source>
        <dbReference type="EMBL" id="EKE28798.1"/>
    </source>
</evidence>
<proteinExistence type="predicted"/>
<feature type="transmembrane region" description="Helical" evidence="2">
    <location>
        <begin position="6"/>
        <end position="23"/>
    </location>
</feature>
<protein>
    <submittedName>
        <fullName evidence="3">Uncharacterized protein</fullName>
    </submittedName>
</protein>
<keyword evidence="2" id="KW-1133">Transmembrane helix</keyword>
<keyword evidence="2" id="KW-0472">Membrane</keyword>
<gene>
    <name evidence="3" type="ORF">ACD_3C00013G0011</name>
</gene>
<organism evidence="3">
    <name type="scientific">uncultured bacterium</name>
    <name type="common">gcode 4</name>
    <dbReference type="NCBI Taxonomy" id="1234023"/>
    <lineage>
        <taxon>Bacteria</taxon>
        <taxon>environmental samples</taxon>
    </lineage>
</organism>
<keyword evidence="1" id="KW-0175">Coiled coil</keyword>
<dbReference type="AlphaFoldDB" id="K2G0M3"/>
<comment type="caution">
    <text evidence="3">The sequence shown here is derived from an EMBL/GenBank/DDBJ whole genome shotgun (WGS) entry which is preliminary data.</text>
</comment>
<reference evidence="3" key="1">
    <citation type="journal article" date="2012" name="Science">
        <title>Fermentation, hydrogen, and sulfur metabolism in multiple uncultivated bacterial phyla.</title>
        <authorList>
            <person name="Wrighton K.C."/>
            <person name="Thomas B.C."/>
            <person name="Sharon I."/>
            <person name="Miller C.S."/>
            <person name="Castelle C.J."/>
            <person name="VerBerkmoes N.C."/>
            <person name="Wilkins M.J."/>
            <person name="Hettich R.L."/>
            <person name="Lipton M.S."/>
            <person name="Williams K.H."/>
            <person name="Long P.E."/>
            <person name="Banfield J.F."/>
        </authorList>
    </citation>
    <scope>NUCLEOTIDE SEQUENCE [LARGE SCALE GENOMIC DNA]</scope>
</reference>
<keyword evidence="2" id="KW-0812">Transmembrane</keyword>
<evidence type="ECO:0000256" key="2">
    <source>
        <dbReference type="SAM" id="Phobius"/>
    </source>
</evidence>
<feature type="coiled-coil region" evidence="1">
    <location>
        <begin position="59"/>
        <end position="86"/>
    </location>
</feature>
<accession>K2G0M3</accession>
<sequence length="243" mass="29261">MKYASYILSIIWVVLLFNIFMSYSSPSYRAFLRDTKTNMSWVSKEDALEKMNKDQIEVNSKILNSIDKLNESIDSLNRKNKELSRAVNLTDSWEILEPTWTWTINSSWITIPEIPKQNLLDIPKTLQDKLWENSIPKKIENVWIFWIKDDKLFDKVEYTTYFNFKKRLTIYVFEKDYKTMLSNLKMANAYKVKESDNLFWFTFYLNPIKADNKIRFVTLIEWVAIWFEIEKPFYESLKKSLLK</sequence>
<name>K2G0M3_9BACT</name>
<dbReference type="EMBL" id="AMFJ01000287">
    <property type="protein sequence ID" value="EKE28798.1"/>
    <property type="molecule type" value="Genomic_DNA"/>
</dbReference>